<organism evidence="2 3">
    <name type="scientific">Glaciecola siphonariae</name>
    <dbReference type="NCBI Taxonomy" id="521012"/>
    <lineage>
        <taxon>Bacteria</taxon>
        <taxon>Pseudomonadati</taxon>
        <taxon>Pseudomonadota</taxon>
        <taxon>Gammaproteobacteria</taxon>
        <taxon>Alteromonadales</taxon>
        <taxon>Alteromonadaceae</taxon>
        <taxon>Glaciecola</taxon>
    </lineage>
</organism>
<evidence type="ECO:0000313" key="3">
    <source>
        <dbReference type="Proteomes" id="UP001595897"/>
    </source>
</evidence>
<keyword evidence="1" id="KW-1133">Transmembrane helix</keyword>
<comment type="caution">
    <text evidence="2">The sequence shown here is derived from an EMBL/GenBank/DDBJ whole genome shotgun (WGS) entry which is preliminary data.</text>
</comment>
<name>A0ABV9LWZ6_9ALTE</name>
<feature type="transmembrane region" description="Helical" evidence="1">
    <location>
        <begin position="43"/>
        <end position="62"/>
    </location>
</feature>
<sequence length="111" mass="12471">MNSKNFINYFSEIASLDKDKQEVILEQAHYVSFTKLKLSGKSALYFILSLLVSLIFPITSFLMFGASILINGLSIGVGVFVSLLLYKRLYSSLLQRGLNEVLKNNATRKTN</sequence>
<dbReference type="RefSeq" id="WP_382407979.1">
    <property type="nucleotide sequence ID" value="NZ_JBHSGU010000002.1"/>
</dbReference>
<evidence type="ECO:0000313" key="2">
    <source>
        <dbReference type="EMBL" id="MFC4700513.1"/>
    </source>
</evidence>
<gene>
    <name evidence="2" type="ORF">ACFO4O_10110</name>
</gene>
<protein>
    <submittedName>
        <fullName evidence="2">Uncharacterized protein</fullName>
    </submittedName>
</protein>
<keyword evidence="3" id="KW-1185">Reference proteome</keyword>
<reference evidence="3" key="1">
    <citation type="journal article" date="2019" name="Int. J. Syst. Evol. Microbiol.">
        <title>The Global Catalogue of Microorganisms (GCM) 10K type strain sequencing project: providing services to taxonomists for standard genome sequencing and annotation.</title>
        <authorList>
            <consortium name="The Broad Institute Genomics Platform"/>
            <consortium name="The Broad Institute Genome Sequencing Center for Infectious Disease"/>
            <person name="Wu L."/>
            <person name="Ma J."/>
        </authorList>
    </citation>
    <scope>NUCLEOTIDE SEQUENCE [LARGE SCALE GENOMIC DNA]</scope>
    <source>
        <strain evidence="3">KACC 12507</strain>
    </source>
</reference>
<dbReference type="Proteomes" id="UP001595897">
    <property type="component" value="Unassembled WGS sequence"/>
</dbReference>
<dbReference type="EMBL" id="JBHSGU010000002">
    <property type="protein sequence ID" value="MFC4700513.1"/>
    <property type="molecule type" value="Genomic_DNA"/>
</dbReference>
<keyword evidence="1" id="KW-0812">Transmembrane</keyword>
<proteinExistence type="predicted"/>
<keyword evidence="1" id="KW-0472">Membrane</keyword>
<feature type="transmembrane region" description="Helical" evidence="1">
    <location>
        <begin position="68"/>
        <end position="86"/>
    </location>
</feature>
<evidence type="ECO:0000256" key="1">
    <source>
        <dbReference type="SAM" id="Phobius"/>
    </source>
</evidence>
<accession>A0ABV9LWZ6</accession>